<evidence type="ECO:0000313" key="4">
    <source>
        <dbReference type="Proteomes" id="UP000298579"/>
    </source>
</evidence>
<dbReference type="InterPro" id="IPR016130">
    <property type="entry name" value="Tyr_Pase_AS"/>
</dbReference>
<dbReference type="CDD" id="cd14529">
    <property type="entry name" value="TpbA-like"/>
    <property type="match status" value="1"/>
</dbReference>
<protein>
    <submittedName>
        <fullName evidence="3">Tyrosine-protein phosphatase</fullName>
    </submittedName>
</protein>
<evidence type="ECO:0000313" key="3">
    <source>
        <dbReference type="EMBL" id="QCL79273.1"/>
    </source>
</evidence>
<reference evidence="3 4" key="1">
    <citation type="submission" date="2019-04" db="EMBL/GenBank/DDBJ databases">
        <title>Complete genome sequence of Agrobacterium tumefaciens CFBP5877.</title>
        <authorList>
            <person name="Huang Y.-Y."/>
            <person name="Chiang H.-Y."/>
            <person name="Chou L."/>
            <person name="Lai E.-M."/>
            <person name="Kuo C.-H."/>
        </authorList>
    </citation>
    <scope>NUCLEOTIDE SEQUENCE [LARGE SCALE GENOMIC DNA]</scope>
    <source>
        <strain evidence="3 4">CFBP5877</strain>
    </source>
</reference>
<dbReference type="InterPro" id="IPR055214">
    <property type="entry name" value="PTP-NADK"/>
</dbReference>
<dbReference type="SUPFAM" id="SSF52799">
    <property type="entry name" value="(Phosphotyrosine protein) phosphatases II"/>
    <property type="match status" value="1"/>
</dbReference>
<dbReference type="PANTHER" id="PTHR31126:SF72">
    <property type="entry name" value="DUAL SPECIFICITY PROTEIN PHOSPHATASE TPBA"/>
    <property type="match status" value="1"/>
</dbReference>
<dbReference type="Gene3D" id="3.90.190.10">
    <property type="entry name" value="Protein tyrosine phosphatase superfamily"/>
    <property type="match status" value="1"/>
</dbReference>
<dbReference type="PANTHER" id="PTHR31126">
    <property type="entry name" value="TYROSINE-PROTEIN PHOSPHATASE"/>
    <property type="match status" value="1"/>
</dbReference>
<dbReference type="EMBL" id="CP039897">
    <property type="protein sequence ID" value="QCL79273.1"/>
    <property type="molecule type" value="Genomic_DNA"/>
</dbReference>
<dbReference type="PROSITE" id="PS00383">
    <property type="entry name" value="TYR_PHOSPHATASE_1"/>
    <property type="match status" value="1"/>
</dbReference>
<accession>A0AAE6BC49</accession>
<feature type="domain" description="DSP-PTPase phosphatase fused to NAD+ Kinase" evidence="2">
    <location>
        <begin position="43"/>
        <end position="143"/>
    </location>
</feature>
<gene>
    <name evidence="3" type="ORF">CFBP5877_09455</name>
</gene>
<dbReference type="RefSeq" id="WP_080827258.1">
    <property type="nucleotide sequence ID" value="NZ_CP039888.1"/>
</dbReference>
<proteinExistence type="inferred from homology"/>
<dbReference type="Pfam" id="PF22741">
    <property type="entry name" value="PTP-NADK"/>
    <property type="match status" value="1"/>
</dbReference>
<evidence type="ECO:0000259" key="2">
    <source>
        <dbReference type="Pfam" id="PF22741"/>
    </source>
</evidence>
<dbReference type="Proteomes" id="UP000298579">
    <property type="component" value="Chromosome circular"/>
</dbReference>
<evidence type="ECO:0000256" key="1">
    <source>
        <dbReference type="ARBA" id="ARBA00009580"/>
    </source>
</evidence>
<sequence length="186" mass="20194">MYSVLKFLKITAIGLVALPVLAGAHMGIGQLTGNFHEVIPGELYRSAQPSGKDIAAYAKAYGIKTIINLRDEKREGWYDAESLAAKNNGIRLVDYPLSSSEKVSVEDSETLAAVLRNAEKPVLIHCEHGANRTGLASAIYVAAVAGKSEAAAEFQLSPYYGHVPIPGIGRYEMYQSWDDFEETIGF</sequence>
<name>A0AAE6BC49_AGRTU</name>
<organism evidence="3 4">
    <name type="scientific">Agrobacterium tumefaciens</name>
    <dbReference type="NCBI Taxonomy" id="358"/>
    <lineage>
        <taxon>Bacteria</taxon>
        <taxon>Pseudomonadati</taxon>
        <taxon>Pseudomonadota</taxon>
        <taxon>Alphaproteobacteria</taxon>
        <taxon>Hyphomicrobiales</taxon>
        <taxon>Rhizobiaceae</taxon>
        <taxon>Rhizobium/Agrobacterium group</taxon>
        <taxon>Agrobacterium</taxon>
        <taxon>Agrobacterium tumefaciens complex</taxon>
    </lineage>
</organism>
<comment type="similarity">
    <text evidence="1">Belongs to the protein-tyrosine phosphatase family.</text>
</comment>
<dbReference type="GO" id="GO:0016791">
    <property type="term" value="F:phosphatase activity"/>
    <property type="evidence" value="ECO:0007669"/>
    <property type="project" value="TreeGrafter"/>
</dbReference>
<dbReference type="InterPro" id="IPR029021">
    <property type="entry name" value="Prot-tyrosine_phosphatase-like"/>
</dbReference>
<dbReference type="AlphaFoldDB" id="A0AAE6BC49"/>